<evidence type="ECO:0000313" key="2">
    <source>
        <dbReference type="EMBL" id="EFL23914.1"/>
    </source>
</evidence>
<protein>
    <submittedName>
        <fullName evidence="2">Uncharacterized protein</fullName>
    </submittedName>
</protein>
<accession>D9WPR0</accession>
<gene>
    <name evidence="2" type="ORF">SSOG_03628</name>
</gene>
<evidence type="ECO:0000313" key="3">
    <source>
        <dbReference type="Proteomes" id="UP000003963"/>
    </source>
</evidence>
<feature type="compositionally biased region" description="Low complexity" evidence="1">
    <location>
        <begin position="1"/>
        <end position="15"/>
    </location>
</feature>
<evidence type="ECO:0000256" key="1">
    <source>
        <dbReference type="SAM" id="MobiDB-lite"/>
    </source>
</evidence>
<feature type="region of interest" description="Disordered" evidence="1">
    <location>
        <begin position="1"/>
        <end position="53"/>
    </location>
</feature>
<dbReference type="AlphaFoldDB" id="D9WPR0"/>
<reference evidence="2 3" key="1">
    <citation type="submission" date="2009-02" db="EMBL/GenBank/DDBJ databases">
        <title>Annotation of Streptomyces hygroscopicus strain ATCC 53653.</title>
        <authorList>
            <consortium name="The Broad Institute Genome Sequencing Platform"/>
            <consortium name="Broad Institute Microbial Sequencing Center"/>
            <person name="Fischbach M."/>
            <person name="Godfrey P."/>
            <person name="Ward D."/>
            <person name="Young S."/>
            <person name="Zeng Q."/>
            <person name="Koehrsen M."/>
            <person name="Alvarado L."/>
            <person name="Berlin A.M."/>
            <person name="Bochicchio J."/>
            <person name="Borenstein D."/>
            <person name="Chapman S.B."/>
            <person name="Chen Z."/>
            <person name="Engels R."/>
            <person name="Freedman E."/>
            <person name="Gellesch M."/>
            <person name="Goldberg J."/>
            <person name="Griggs A."/>
            <person name="Gujja S."/>
            <person name="Heilman E.R."/>
            <person name="Heiman D.I."/>
            <person name="Hepburn T.A."/>
            <person name="Howarth C."/>
            <person name="Jen D."/>
            <person name="Larson L."/>
            <person name="Lewis B."/>
            <person name="Mehta T."/>
            <person name="Park D."/>
            <person name="Pearson M."/>
            <person name="Richards J."/>
            <person name="Roberts A."/>
            <person name="Saif S."/>
            <person name="Shea T.D."/>
            <person name="Shenoy N."/>
            <person name="Sisk P."/>
            <person name="Stolte C."/>
            <person name="Sykes S.N."/>
            <person name="Thomson T."/>
            <person name="Walk T."/>
            <person name="White J."/>
            <person name="Yandava C."/>
            <person name="Straight P."/>
            <person name="Clardy J."/>
            <person name="Hung D."/>
            <person name="Kolter R."/>
            <person name="Mekalanos J."/>
            <person name="Walker S."/>
            <person name="Walsh C.T."/>
            <person name="Wieland-Brown L.C."/>
            <person name="Haas B."/>
            <person name="Nusbaum C."/>
            <person name="Birren B."/>
        </authorList>
    </citation>
    <scope>NUCLEOTIDE SEQUENCE [LARGE SCALE GENOMIC DNA]</scope>
    <source>
        <strain evidence="2 3">ATCC 53653</strain>
    </source>
</reference>
<dbReference type="EMBL" id="GG657754">
    <property type="protein sequence ID" value="EFL23914.1"/>
    <property type="molecule type" value="Genomic_DNA"/>
</dbReference>
<sequence>MASAPQRPAQRRIAAVTVDATPLPGRSTTTSHPLESTPQDGPPGASVSGSGGGVVVSAACRGLSVSEDGLGFGYPLRIAGEWGLRHTDGP</sequence>
<dbReference type="Proteomes" id="UP000003963">
    <property type="component" value="Unassembled WGS sequence"/>
</dbReference>
<proteinExistence type="predicted"/>
<dbReference type="HOGENOM" id="CLU_2439499_0_0_11"/>
<feature type="compositionally biased region" description="Polar residues" evidence="1">
    <location>
        <begin position="26"/>
        <end position="39"/>
    </location>
</feature>
<organism evidence="2 3">
    <name type="scientific">Streptomyces himastatinicus ATCC 53653</name>
    <dbReference type="NCBI Taxonomy" id="457427"/>
    <lineage>
        <taxon>Bacteria</taxon>
        <taxon>Bacillati</taxon>
        <taxon>Actinomycetota</taxon>
        <taxon>Actinomycetes</taxon>
        <taxon>Kitasatosporales</taxon>
        <taxon>Streptomycetaceae</taxon>
        <taxon>Streptomyces</taxon>
        <taxon>Streptomyces violaceusniger group</taxon>
    </lineage>
</organism>
<dbReference type="STRING" id="457427.SSOG_03628"/>
<name>D9WPR0_9ACTN</name>
<keyword evidence="3" id="KW-1185">Reference proteome</keyword>